<dbReference type="EMBL" id="JAKKPZ010000010">
    <property type="protein sequence ID" value="KAI1716208.1"/>
    <property type="molecule type" value="Genomic_DNA"/>
</dbReference>
<feature type="region of interest" description="Disordered" evidence="1">
    <location>
        <begin position="148"/>
        <end position="264"/>
    </location>
</feature>
<feature type="compositionally biased region" description="Low complexity" evidence="1">
    <location>
        <begin position="163"/>
        <end position="174"/>
    </location>
</feature>
<evidence type="ECO:0000313" key="2">
    <source>
        <dbReference type="EMBL" id="KAI1716208.1"/>
    </source>
</evidence>
<feature type="region of interest" description="Disordered" evidence="1">
    <location>
        <begin position="330"/>
        <end position="363"/>
    </location>
</feature>
<evidence type="ECO:0000313" key="3">
    <source>
        <dbReference type="Proteomes" id="UP001201812"/>
    </source>
</evidence>
<proteinExistence type="predicted"/>
<sequence>MKPRSLCIRMSFNVANRPNCTNLSSSWMTNVRIFCIYLAILFIVTVDCRDVKVFKRGKIELVDETQFKLPEDYAADFSEDLKKSADLQDAYDEIVPYLPKFEVHKNGENIGFTRIKIVTRPQSTWSTPLPRTRKGQYKTWGTPKLEAITIPSPLDTVTKKPETSTSSKPTTEATKIGESDTLLLPPLVEESPQESGKSFKSRSKPKKAEEKEIRKSDANNRNGNSVLVEKFDEQPLPRKVANRFFGEESPSTTTAKTSTKVASVGTVRHRLASRPPNLEMSLPDGERPTQPPQMRQMEQHVKSNSFMFMQHAADNRDEEQVVVGTRLDTRPNSRKPIKISPSPSAVTQKTPTSTTQGVRSWSRSWSFSPNGTLIMKTWDSAVDNGRPQVEVVTGAPKAAVTTSTNGARKTTQTRTTASTATTNRIAKVPHKPALISSAGQPYRGPTFNCRVLDAAVDGQATAYTDPTCNLSYPGFSADGSCKCTYEVNGRDENGCATGFLYTCVQDQPVRKQAAAA</sequence>
<name>A0AAD4R866_9BILA</name>
<reference evidence="2" key="1">
    <citation type="submission" date="2022-01" db="EMBL/GenBank/DDBJ databases">
        <title>Genome Sequence Resource for Two Populations of Ditylenchus destructor, the Migratory Endoparasitic Phytonematode.</title>
        <authorList>
            <person name="Zhang H."/>
            <person name="Lin R."/>
            <person name="Xie B."/>
        </authorList>
    </citation>
    <scope>NUCLEOTIDE SEQUENCE</scope>
    <source>
        <strain evidence="2">BazhouSP</strain>
    </source>
</reference>
<feature type="compositionally biased region" description="Basic and acidic residues" evidence="1">
    <location>
        <begin position="206"/>
        <end position="218"/>
    </location>
</feature>
<evidence type="ECO:0000256" key="1">
    <source>
        <dbReference type="SAM" id="MobiDB-lite"/>
    </source>
</evidence>
<organism evidence="2 3">
    <name type="scientific">Ditylenchus destructor</name>
    <dbReference type="NCBI Taxonomy" id="166010"/>
    <lineage>
        <taxon>Eukaryota</taxon>
        <taxon>Metazoa</taxon>
        <taxon>Ecdysozoa</taxon>
        <taxon>Nematoda</taxon>
        <taxon>Chromadorea</taxon>
        <taxon>Rhabditida</taxon>
        <taxon>Tylenchina</taxon>
        <taxon>Tylenchomorpha</taxon>
        <taxon>Sphaerularioidea</taxon>
        <taxon>Anguinidae</taxon>
        <taxon>Anguininae</taxon>
        <taxon>Ditylenchus</taxon>
    </lineage>
</organism>
<accession>A0AAD4R866</accession>
<protein>
    <submittedName>
        <fullName evidence="2">Uncharacterized protein</fullName>
    </submittedName>
</protein>
<feature type="compositionally biased region" description="Low complexity" evidence="1">
    <location>
        <begin position="251"/>
        <end position="264"/>
    </location>
</feature>
<keyword evidence="3" id="KW-1185">Reference proteome</keyword>
<dbReference type="Proteomes" id="UP001201812">
    <property type="component" value="Unassembled WGS sequence"/>
</dbReference>
<comment type="caution">
    <text evidence="2">The sequence shown here is derived from an EMBL/GenBank/DDBJ whole genome shotgun (WGS) entry which is preliminary data.</text>
</comment>
<dbReference type="AlphaFoldDB" id="A0AAD4R866"/>
<feature type="compositionally biased region" description="Polar residues" evidence="1">
    <location>
        <begin position="345"/>
        <end position="363"/>
    </location>
</feature>
<feature type="region of interest" description="Disordered" evidence="1">
    <location>
        <begin position="396"/>
        <end position="417"/>
    </location>
</feature>
<gene>
    <name evidence="2" type="ORF">DdX_07242</name>
</gene>
<feature type="compositionally biased region" description="Low complexity" evidence="1">
    <location>
        <begin position="404"/>
        <end position="417"/>
    </location>
</feature>